<name>A0A512RHC9_9BACT</name>
<proteinExistence type="predicted"/>
<sequence length="139" mass="15523">MNNPVNQLLLLDLINNVRAKGCDCGDTIMGPAPAIRWNKSLERAAYLHSTDMDTRNYFAHTDKDGKNAGYRISSMGYPWQAWGENIALGILTERTVVDGWSKSPVHCRVLMNPKFTEMGVAKVGNFWTQELASPKSVVH</sequence>
<comment type="caution">
    <text evidence="2">The sequence shown here is derived from an EMBL/GenBank/DDBJ whole genome shotgun (WGS) entry which is preliminary data.</text>
</comment>
<dbReference type="AlphaFoldDB" id="A0A512RHC9"/>
<evidence type="ECO:0000313" key="3">
    <source>
        <dbReference type="Proteomes" id="UP000321436"/>
    </source>
</evidence>
<dbReference type="Proteomes" id="UP000321436">
    <property type="component" value="Unassembled WGS sequence"/>
</dbReference>
<dbReference type="Gene3D" id="3.40.33.10">
    <property type="entry name" value="CAP"/>
    <property type="match status" value="1"/>
</dbReference>
<dbReference type="EMBL" id="BKAU01000001">
    <property type="protein sequence ID" value="GEP95113.1"/>
    <property type="molecule type" value="Genomic_DNA"/>
</dbReference>
<keyword evidence="3" id="KW-1185">Reference proteome</keyword>
<reference evidence="2 3" key="1">
    <citation type="submission" date="2019-07" db="EMBL/GenBank/DDBJ databases">
        <title>Whole genome shotgun sequence of Chitinophaga cymbidii NBRC 109752.</title>
        <authorList>
            <person name="Hosoyama A."/>
            <person name="Uohara A."/>
            <person name="Ohji S."/>
            <person name="Ichikawa N."/>
        </authorList>
    </citation>
    <scope>NUCLEOTIDE SEQUENCE [LARGE SCALE GENOMIC DNA]</scope>
    <source>
        <strain evidence="2 3">NBRC 109752</strain>
    </source>
</reference>
<feature type="domain" description="SCP" evidence="1">
    <location>
        <begin position="11"/>
        <end position="124"/>
    </location>
</feature>
<dbReference type="PANTHER" id="PTHR31157">
    <property type="entry name" value="SCP DOMAIN-CONTAINING PROTEIN"/>
    <property type="match status" value="1"/>
</dbReference>
<dbReference type="PANTHER" id="PTHR31157:SF1">
    <property type="entry name" value="SCP DOMAIN-CONTAINING PROTEIN"/>
    <property type="match status" value="1"/>
</dbReference>
<dbReference type="InterPro" id="IPR014044">
    <property type="entry name" value="CAP_dom"/>
</dbReference>
<accession>A0A512RHC9</accession>
<dbReference type="Pfam" id="PF00188">
    <property type="entry name" value="CAP"/>
    <property type="match status" value="1"/>
</dbReference>
<dbReference type="CDD" id="cd05379">
    <property type="entry name" value="CAP_bacterial"/>
    <property type="match status" value="1"/>
</dbReference>
<dbReference type="InterPro" id="IPR035940">
    <property type="entry name" value="CAP_sf"/>
</dbReference>
<evidence type="ECO:0000313" key="2">
    <source>
        <dbReference type="EMBL" id="GEP95113.1"/>
    </source>
</evidence>
<organism evidence="2 3">
    <name type="scientific">Chitinophaga cymbidii</name>
    <dbReference type="NCBI Taxonomy" id="1096750"/>
    <lineage>
        <taxon>Bacteria</taxon>
        <taxon>Pseudomonadati</taxon>
        <taxon>Bacteroidota</taxon>
        <taxon>Chitinophagia</taxon>
        <taxon>Chitinophagales</taxon>
        <taxon>Chitinophagaceae</taxon>
        <taxon>Chitinophaga</taxon>
    </lineage>
</organism>
<dbReference type="SUPFAM" id="SSF55797">
    <property type="entry name" value="PR-1-like"/>
    <property type="match status" value="1"/>
</dbReference>
<gene>
    <name evidence="2" type="ORF">CCY01nite_13730</name>
</gene>
<protein>
    <recommendedName>
        <fullName evidence="1">SCP domain-containing protein</fullName>
    </recommendedName>
</protein>
<evidence type="ECO:0000259" key="1">
    <source>
        <dbReference type="Pfam" id="PF00188"/>
    </source>
</evidence>